<dbReference type="RefSeq" id="WP_046444799.1">
    <property type="nucleotide sequence ID" value="NZ_CAUERS010000035.1"/>
</dbReference>
<dbReference type="PANTHER" id="PTHR43401:SF2">
    <property type="entry name" value="L-THREONINE 3-DEHYDROGENASE"/>
    <property type="match status" value="1"/>
</dbReference>
<dbReference type="InterPro" id="IPR020843">
    <property type="entry name" value="ER"/>
</dbReference>
<dbReference type="InterPro" id="IPR013149">
    <property type="entry name" value="ADH-like_C"/>
</dbReference>
<comment type="caution">
    <text evidence="5">The sequence shown here is derived from an EMBL/GenBank/DDBJ whole genome shotgun (WGS) entry which is preliminary data.</text>
</comment>
<sequence length="353" mass="38532">MKAVRMYKPGDLRVEDVPKPVPTDDEVLLKVMACGVCGSDIPRVLTYGAHIAPLTIGHEFSAEVEEVGKNIKNFKVGDRVTVPPLMPCHKCEWCEKGIYSLCEDYDYFGSRRDGAMAEYVCSPEENLMKLPDNVDYLDAATTDPCANAIHGLTRGNIQEGDTVCIYGAGPIGLFAIQCAKVFGADKVIAVDLGAEKLAVAKECGADYIIDSKEQDAVEEIKKITDGEMADVVVDFTGAPPAQLNAINSAGKMGRVVFVGISHKGLNLGDKEVDNIMRGQISLIGSWNSFTDPFPGYDWTESLKLFEEGKITAKPMLSHKLPLDDAPAIFQKIKEGGFFFNKILFLPHGENFDK</sequence>
<evidence type="ECO:0000313" key="5">
    <source>
        <dbReference type="EMBL" id="KKI49464.1"/>
    </source>
</evidence>
<dbReference type="SMART" id="SM00829">
    <property type="entry name" value="PKS_ER"/>
    <property type="match status" value="1"/>
</dbReference>
<dbReference type="InterPro" id="IPR036291">
    <property type="entry name" value="NAD(P)-bd_dom_sf"/>
</dbReference>
<dbReference type="SUPFAM" id="SSF51735">
    <property type="entry name" value="NAD(P)-binding Rossmann-fold domains"/>
    <property type="match status" value="1"/>
</dbReference>
<evidence type="ECO:0000313" key="6">
    <source>
        <dbReference type="Proteomes" id="UP000034076"/>
    </source>
</evidence>
<dbReference type="Pfam" id="PF00107">
    <property type="entry name" value="ADH_zinc_N"/>
    <property type="match status" value="1"/>
</dbReference>
<organism evidence="5 6">
    <name type="scientific">Christensenella hongkongensis</name>
    <dbReference type="NCBI Taxonomy" id="270498"/>
    <lineage>
        <taxon>Bacteria</taxon>
        <taxon>Bacillati</taxon>
        <taxon>Bacillota</taxon>
        <taxon>Clostridia</taxon>
        <taxon>Christensenellales</taxon>
        <taxon>Christensenellaceae</taxon>
        <taxon>Christensenella</taxon>
    </lineage>
</organism>
<dbReference type="Pfam" id="PF08240">
    <property type="entry name" value="ADH_N"/>
    <property type="match status" value="1"/>
</dbReference>
<dbReference type="Gene3D" id="3.90.180.10">
    <property type="entry name" value="Medium-chain alcohol dehydrogenases, catalytic domain"/>
    <property type="match status" value="1"/>
</dbReference>
<dbReference type="Gene3D" id="3.40.50.720">
    <property type="entry name" value="NAD(P)-binding Rossmann-like Domain"/>
    <property type="match status" value="1"/>
</dbReference>
<dbReference type="STRING" id="270498.CHK_3042"/>
<dbReference type="PATRIC" id="fig|270498.16.peg.3135"/>
<dbReference type="Proteomes" id="UP000034076">
    <property type="component" value="Unassembled WGS sequence"/>
</dbReference>
<dbReference type="EMBL" id="LAYJ01000133">
    <property type="protein sequence ID" value="KKI49464.1"/>
    <property type="molecule type" value="Genomic_DNA"/>
</dbReference>
<dbReference type="AlphaFoldDB" id="A0A0M2NAD9"/>
<evidence type="ECO:0000259" key="4">
    <source>
        <dbReference type="SMART" id="SM00829"/>
    </source>
</evidence>
<dbReference type="SUPFAM" id="SSF50129">
    <property type="entry name" value="GroES-like"/>
    <property type="match status" value="1"/>
</dbReference>
<dbReference type="GO" id="GO:0008868">
    <property type="term" value="F:galactitol-1-phosphate 5-dehydrogenase activity"/>
    <property type="evidence" value="ECO:0007669"/>
    <property type="project" value="UniProtKB-EC"/>
</dbReference>
<evidence type="ECO:0000256" key="1">
    <source>
        <dbReference type="ARBA" id="ARBA00022723"/>
    </source>
</evidence>
<keyword evidence="1" id="KW-0479">Metal-binding</keyword>
<protein>
    <submittedName>
        <fullName evidence="5">Galactitol-1-phosphate 5-dehydrogenase</fullName>
        <ecNumber evidence="5">1.1.1.251</ecNumber>
    </submittedName>
</protein>
<feature type="domain" description="Enoyl reductase (ER)" evidence="4">
    <location>
        <begin position="10"/>
        <end position="344"/>
    </location>
</feature>
<dbReference type="OrthoDB" id="9769198at2"/>
<dbReference type="GO" id="GO:0046872">
    <property type="term" value="F:metal ion binding"/>
    <property type="evidence" value="ECO:0007669"/>
    <property type="project" value="UniProtKB-KW"/>
</dbReference>
<accession>A0A0M2NAD9</accession>
<evidence type="ECO:0000256" key="2">
    <source>
        <dbReference type="ARBA" id="ARBA00022833"/>
    </source>
</evidence>
<evidence type="ECO:0000256" key="3">
    <source>
        <dbReference type="ARBA" id="ARBA00023002"/>
    </source>
</evidence>
<dbReference type="EC" id="1.1.1.251" evidence="5"/>
<dbReference type="InterPro" id="IPR013154">
    <property type="entry name" value="ADH-like_N"/>
</dbReference>
<dbReference type="CDD" id="cd08236">
    <property type="entry name" value="sugar_DH"/>
    <property type="match status" value="1"/>
</dbReference>
<gene>
    <name evidence="5" type="ORF">CHK_3042</name>
</gene>
<keyword evidence="3 5" id="KW-0560">Oxidoreductase</keyword>
<name>A0A0M2NAD9_9FIRM</name>
<reference evidence="5 6" key="1">
    <citation type="submission" date="2015-04" db="EMBL/GenBank/DDBJ databases">
        <title>Draft genome sequence of bacteremic isolate Catabacter hongkongensis type strain HKU16T.</title>
        <authorList>
            <person name="Lau S.K."/>
            <person name="Teng J.L."/>
            <person name="Huang Y."/>
            <person name="Curreem S.O."/>
            <person name="Tsui S.K."/>
            <person name="Woo P.C."/>
        </authorList>
    </citation>
    <scope>NUCLEOTIDE SEQUENCE [LARGE SCALE GENOMIC DNA]</scope>
    <source>
        <strain evidence="5 6">HKU16</strain>
    </source>
</reference>
<dbReference type="InterPro" id="IPR011032">
    <property type="entry name" value="GroES-like_sf"/>
</dbReference>
<keyword evidence="2" id="KW-0862">Zinc</keyword>
<dbReference type="PANTHER" id="PTHR43401">
    <property type="entry name" value="L-THREONINE 3-DEHYDROGENASE"/>
    <property type="match status" value="1"/>
</dbReference>
<proteinExistence type="predicted"/>
<keyword evidence="6" id="KW-1185">Reference proteome</keyword>
<dbReference type="InterPro" id="IPR050129">
    <property type="entry name" value="Zn_alcohol_dh"/>
</dbReference>